<proteinExistence type="predicted"/>
<accession>A0ABU0HS78</accession>
<keyword evidence="2" id="KW-1185">Reference proteome</keyword>
<sequence length="89" mass="10095">MARQVCREFCRQGLCVTVEPTEFIYTGGAEVGVRVGLLDYPRFPAGSHRTQSKAIELADLLRERLCQHSWLVVTPDETIWNSTREAQPC</sequence>
<evidence type="ECO:0000313" key="1">
    <source>
        <dbReference type="EMBL" id="MDQ0445194.1"/>
    </source>
</evidence>
<dbReference type="EMBL" id="JAUSVV010000023">
    <property type="protein sequence ID" value="MDQ0445194.1"/>
    <property type="molecule type" value="Genomic_DNA"/>
</dbReference>
<evidence type="ECO:0000313" key="2">
    <source>
        <dbReference type="Proteomes" id="UP001236369"/>
    </source>
</evidence>
<protein>
    <submittedName>
        <fullName evidence="1">Uncharacterized protein</fullName>
    </submittedName>
</protein>
<gene>
    <name evidence="1" type="ORF">QO016_004721</name>
</gene>
<organism evidence="1 2">
    <name type="scientific">Methylobacterium persicinum</name>
    <dbReference type="NCBI Taxonomy" id="374426"/>
    <lineage>
        <taxon>Bacteria</taxon>
        <taxon>Pseudomonadati</taxon>
        <taxon>Pseudomonadota</taxon>
        <taxon>Alphaproteobacteria</taxon>
        <taxon>Hyphomicrobiales</taxon>
        <taxon>Methylobacteriaceae</taxon>
        <taxon>Methylobacterium</taxon>
    </lineage>
</organism>
<reference evidence="1 2" key="1">
    <citation type="submission" date="2023-07" db="EMBL/GenBank/DDBJ databases">
        <title>Genomic Encyclopedia of Type Strains, Phase IV (KMG-IV): sequencing the most valuable type-strain genomes for metagenomic binning, comparative biology and taxonomic classification.</title>
        <authorList>
            <person name="Goeker M."/>
        </authorList>
    </citation>
    <scope>NUCLEOTIDE SEQUENCE [LARGE SCALE GENOMIC DNA]</scope>
    <source>
        <strain evidence="1 2">DSM 19562</strain>
    </source>
</reference>
<name>A0ABU0HS78_9HYPH</name>
<comment type="caution">
    <text evidence="1">The sequence shown here is derived from an EMBL/GenBank/DDBJ whole genome shotgun (WGS) entry which is preliminary data.</text>
</comment>
<dbReference type="RefSeq" id="WP_238248685.1">
    <property type="nucleotide sequence ID" value="NZ_BPQX01000021.1"/>
</dbReference>
<dbReference type="Proteomes" id="UP001236369">
    <property type="component" value="Unassembled WGS sequence"/>
</dbReference>